<gene>
    <name evidence="1" type="ORF">PGT21_032649</name>
    <name evidence="2" type="ORF">PGTUg99_010826</name>
</gene>
<comment type="caution">
    <text evidence="1">The sequence shown here is derived from an EMBL/GenBank/DDBJ whole genome shotgun (WGS) entry which is preliminary data.</text>
</comment>
<proteinExistence type="predicted"/>
<protein>
    <submittedName>
        <fullName evidence="1">Uncharacterized protein</fullName>
    </submittedName>
</protein>
<dbReference type="EMBL" id="VSWC01000131">
    <property type="protein sequence ID" value="KAA1081270.1"/>
    <property type="molecule type" value="Genomic_DNA"/>
</dbReference>
<evidence type="ECO:0000313" key="3">
    <source>
        <dbReference type="Proteomes" id="UP000324748"/>
    </source>
</evidence>
<dbReference type="Proteomes" id="UP000325313">
    <property type="component" value="Unassembled WGS sequence"/>
</dbReference>
<keyword evidence="3" id="KW-1185">Reference proteome</keyword>
<dbReference type="Proteomes" id="UP000324748">
    <property type="component" value="Unassembled WGS sequence"/>
</dbReference>
<sequence>MAKKEDLSRFLASLAGSKADKLSETILSPGLSIAASLDGEFLLPTSTPCLSLNRPNSAGLQARIVKPCWPIFLT</sequence>
<evidence type="ECO:0000313" key="1">
    <source>
        <dbReference type="EMBL" id="KAA1081270.1"/>
    </source>
</evidence>
<dbReference type="EMBL" id="VDEP01000111">
    <property type="protein sequence ID" value="KAA1130222.1"/>
    <property type="molecule type" value="Genomic_DNA"/>
</dbReference>
<dbReference type="AlphaFoldDB" id="A0A5B0MZI3"/>
<evidence type="ECO:0000313" key="2">
    <source>
        <dbReference type="EMBL" id="KAA1130222.1"/>
    </source>
</evidence>
<accession>A0A5B0MZI3</accession>
<name>A0A5B0MZI3_PUCGR</name>
<evidence type="ECO:0000313" key="4">
    <source>
        <dbReference type="Proteomes" id="UP000325313"/>
    </source>
</evidence>
<organism evidence="1 3">
    <name type="scientific">Puccinia graminis f. sp. tritici</name>
    <dbReference type="NCBI Taxonomy" id="56615"/>
    <lineage>
        <taxon>Eukaryota</taxon>
        <taxon>Fungi</taxon>
        <taxon>Dikarya</taxon>
        <taxon>Basidiomycota</taxon>
        <taxon>Pucciniomycotina</taxon>
        <taxon>Pucciniomycetes</taxon>
        <taxon>Pucciniales</taxon>
        <taxon>Pucciniaceae</taxon>
        <taxon>Puccinia</taxon>
    </lineage>
</organism>
<reference evidence="3 4" key="1">
    <citation type="submission" date="2019-05" db="EMBL/GenBank/DDBJ databases">
        <title>Emergence of the Ug99 lineage of the wheat stem rust pathogen through somatic hybridization.</title>
        <authorList>
            <person name="Li F."/>
            <person name="Upadhyaya N.M."/>
            <person name="Sperschneider J."/>
            <person name="Matny O."/>
            <person name="Nguyen-Phuc H."/>
            <person name="Mago R."/>
            <person name="Raley C."/>
            <person name="Miller M.E."/>
            <person name="Silverstein K.A.T."/>
            <person name="Henningsen E."/>
            <person name="Hirsch C.D."/>
            <person name="Visser B."/>
            <person name="Pretorius Z.A."/>
            <person name="Steffenson B.J."/>
            <person name="Schwessinger B."/>
            <person name="Dodds P.N."/>
            <person name="Figueroa M."/>
        </authorList>
    </citation>
    <scope>NUCLEOTIDE SEQUENCE [LARGE SCALE GENOMIC DNA]</scope>
    <source>
        <strain evidence="1">21-0</strain>
        <strain evidence="2 4">Ug99</strain>
    </source>
</reference>